<dbReference type="Gene3D" id="3.40.50.1820">
    <property type="entry name" value="alpha/beta hydrolase"/>
    <property type="match status" value="1"/>
</dbReference>
<evidence type="ECO:0008006" key="3">
    <source>
        <dbReference type="Google" id="ProtNLM"/>
    </source>
</evidence>
<proteinExistence type="predicted"/>
<evidence type="ECO:0000313" key="1">
    <source>
        <dbReference type="EMBL" id="ASR89160.1"/>
    </source>
</evidence>
<dbReference type="KEGG" id="afq:AFA_06700"/>
<sequence>MQQIPTFTQQGLLPVGIHNCSGKDFIERFCQSSEIRRHLRKAFIDVLDFAASRNARYVFVGGSFVTSKDEPDDIDIVIAFRSRDHIPTKSERLVLAGKRTDIMFCSEDEPKILDAFLHLLAHGRFGETPGIVQVNILHAGEPWKIQHAPDEDTYEVVKRAYFNRQLIDLNQPAGLLVTVHGLRSHAAWNGHIVPIASSQGWVVAPYNYGFQNPDILFNASKRKAAVDEFRQWLFATSQQYQGAGQISVIAHSFGTYLVGAYLDGFEEPPPVTFNTVILTGSILHENYDWGKCAGIKVARVRNEIAPNDQWVKWMPDTPSKWTGLDPLFGSAGTKGFTKSADILLQPRNKIFDHNNVIERDIVTSQWMPYLNSNRYASHDEFIRYAMERYAPPSKPEA</sequence>
<dbReference type="RefSeq" id="WP_094196261.1">
    <property type="nucleotide sequence ID" value="NZ_CP021641.1"/>
</dbReference>
<dbReference type="InterPro" id="IPR053860">
    <property type="entry name" value="DUF6932"/>
</dbReference>
<reference evidence="1 2" key="1">
    <citation type="submission" date="2017-05" db="EMBL/GenBank/DDBJ databases">
        <authorList>
            <person name="Qiu J.G."/>
            <person name="He J."/>
        </authorList>
    </citation>
    <scope>NUCLEOTIDE SEQUENCE [LARGE SCALE GENOMIC DNA]</scope>
    <source>
        <strain evidence="1 2">JQ135</strain>
    </source>
</reference>
<dbReference type="Pfam" id="PF22014">
    <property type="entry name" value="DUF6932"/>
    <property type="match status" value="1"/>
</dbReference>
<protein>
    <recommendedName>
        <fullName evidence="3">Alpha/beta hydrolase</fullName>
    </recommendedName>
</protein>
<dbReference type="InterPro" id="IPR029058">
    <property type="entry name" value="AB_hydrolase_fold"/>
</dbReference>
<evidence type="ECO:0000313" key="2">
    <source>
        <dbReference type="Proteomes" id="UP000214561"/>
    </source>
</evidence>
<organism evidence="1 2">
    <name type="scientific">Alcaligenes faecalis</name>
    <dbReference type="NCBI Taxonomy" id="511"/>
    <lineage>
        <taxon>Bacteria</taxon>
        <taxon>Pseudomonadati</taxon>
        <taxon>Pseudomonadota</taxon>
        <taxon>Betaproteobacteria</taxon>
        <taxon>Burkholderiales</taxon>
        <taxon>Alcaligenaceae</taxon>
        <taxon>Alcaligenes</taxon>
    </lineage>
</organism>
<dbReference type="AlphaFoldDB" id="A0AB33CRJ6"/>
<accession>A0AB33CRJ6</accession>
<dbReference type="SUPFAM" id="SSF53474">
    <property type="entry name" value="alpha/beta-Hydrolases"/>
    <property type="match status" value="1"/>
</dbReference>
<name>A0AB33CRJ6_ALCFA</name>
<gene>
    <name evidence="1" type="ORF">AFA_06700</name>
</gene>
<dbReference type="EMBL" id="CP021641">
    <property type="protein sequence ID" value="ASR89160.1"/>
    <property type="molecule type" value="Genomic_DNA"/>
</dbReference>
<dbReference type="Proteomes" id="UP000214561">
    <property type="component" value="Chromosome"/>
</dbReference>